<dbReference type="InterPro" id="IPR033911">
    <property type="entry name" value="MetRS_core"/>
</dbReference>
<dbReference type="Gene3D" id="3.40.50.620">
    <property type="entry name" value="HUPs"/>
    <property type="match status" value="1"/>
</dbReference>
<name>A0A3N4KB07_9PEZI</name>
<feature type="domain" description="Methionyl/Leucyl tRNA synthetase" evidence="11">
    <location>
        <begin position="50"/>
        <end position="416"/>
    </location>
</feature>
<evidence type="ECO:0000313" key="14">
    <source>
        <dbReference type="Proteomes" id="UP000277580"/>
    </source>
</evidence>
<evidence type="ECO:0000256" key="1">
    <source>
        <dbReference type="ARBA" id="ARBA00005594"/>
    </source>
</evidence>
<dbReference type="Pfam" id="PF19303">
    <property type="entry name" value="Anticodon_3"/>
    <property type="match status" value="1"/>
</dbReference>
<dbReference type="AlphaFoldDB" id="A0A3N4KB07"/>
<dbReference type="InterPro" id="IPR014729">
    <property type="entry name" value="Rossmann-like_a/b/a_fold"/>
</dbReference>
<evidence type="ECO:0000256" key="9">
    <source>
        <dbReference type="ARBA" id="ARBA00068817"/>
    </source>
</evidence>
<dbReference type="GO" id="GO:0006431">
    <property type="term" value="P:methionyl-tRNA aminoacylation"/>
    <property type="evidence" value="ECO:0007669"/>
    <property type="project" value="InterPro"/>
</dbReference>
<evidence type="ECO:0000256" key="5">
    <source>
        <dbReference type="ARBA" id="ARBA00022840"/>
    </source>
</evidence>
<dbReference type="Proteomes" id="UP000277580">
    <property type="component" value="Unassembled WGS sequence"/>
</dbReference>
<dbReference type="EC" id="6.1.1.10" evidence="2"/>
<evidence type="ECO:0000256" key="2">
    <source>
        <dbReference type="ARBA" id="ARBA00012838"/>
    </source>
</evidence>
<keyword evidence="3 10" id="KW-0436">Ligase</keyword>
<evidence type="ECO:0000259" key="12">
    <source>
        <dbReference type="Pfam" id="PF19303"/>
    </source>
</evidence>
<dbReference type="PANTHER" id="PTHR43326:SF1">
    <property type="entry name" value="METHIONINE--TRNA LIGASE, MITOCHONDRIAL"/>
    <property type="match status" value="1"/>
</dbReference>
<evidence type="ECO:0000256" key="3">
    <source>
        <dbReference type="ARBA" id="ARBA00022598"/>
    </source>
</evidence>
<dbReference type="GO" id="GO:0004825">
    <property type="term" value="F:methionine-tRNA ligase activity"/>
    <property type="evidence" value="ECO:0007669"/>
    <property type="project" value="UniProtKB-EC"/>
</dbReference>
<dbReference type="InterPro" id="IPR041872">
    <property type="entry name" value="Anticodon_Met"/>
</dbReference>
<dbReference type="PRINTS" id="PR01041">
    <property type="entry name" value="TRNASYNTHMET"/>
</dbReference>
<dbReference type="CDD" id="cd00814">
    <property type="entry name" value="MetRS_core"/>
    <property type="match status" value="1"/>
</dbReference>
<evidence type="ECO:0000259" key="11">
    <source>
        <dbReference type="Pfam" id="PF09334"/>
    </source>
</evidence>
<evidence type="ECO:0000256" key="4">
    <source>
        <dbReference type="ARBA" id="ARBA00022741"/>
    </source>
</evidence>
<evidence type="ECO:0000313" key="13">
    <source>
        <dbReference type="EMBL" id="RPB07694.1"/>
    </source>
</evidence>
<keyword evidence="5 10" id="KW-0067">ATP-binding</keyword>
<dbReference type="PANTHER" id="PTHR43326">
    <property type="entry name" value="METHIONYL-TRNA SYNTHETASE"/>
    <property type="match status" value="1"/>
</dbReference>
<dbReference type="InterPro" id="IPR015413">
    <property type="entry name" value="Methionyl/Leucyl_tRNA_Synth"/>
</dbReference>
<dbReference type="Gene3D" id="1.10.730.10">
    <property type="entry name" value="Isoleucyl-tRNA Synthetase, Domain 1"/>
    <property type="match status" value="1"/>
</dbReference>
<feature type="domain" description="Methionyl-tRNA synthetase anticodon-binding" evidence="12">
    <location>
        <begin position="437"/>
        <end position="536"/>
    </location>
</feature>
<dbReference type="InterPro" id="IPR023457">
    <property type="entry name" value="Met-tRNA_synth_2"/>
</dbReference>
<dbReference type="Pfam" id="PF09334">
    <property type="entry name" value="tRNA-synt_1g"/>
    <property type="match status" value="1"/>
</dbReference>
<evidence type="ECO:0000256" key="6">
    <source>
        <dbReference type="ARBA" id="ARBA00022917"/>
    </source>
</evidence>
<keyword evidence="7 10" id="KW-0030">Aminoacyl-tRNA synthetase</keyword>
<dbReference type="InterPro" id="IPR014758">
    <property type="entry name" value="Met-tRNA_synth"/>
</dbReference>
<dbReference type="InterPro" id="IPR009080">
    <property type="entry name" value="tRNAsynth_Ia_anticodon-bd"/>
</dbReference>
<protein>
    <recommendedName>
        <fullName evidence="9">Probable methionine--tRNA ligase, mitochondrial</fullName>
        <ecNumber evidence="2">6.1.1.10</ecNumber>
    </recommendedName>
</protein>
<dbReference type="GO" id="GO:0005739">
    <property type="term" value="C:mitochondrion"/>
    <property type="evidence" value="ECO:0007669"/>
    <property type="project" value="UniProtKB-ARBA"/>
</dbReference>
<evidence type="ECO:0000256" key="7">
    <source>
        <dbReference type="ARBA" id="ARBA00023146"/>
    </source>
</evidence>
<keyword evidence="6 10" id="KW-0648">Protein biosynthesis</keyword>
<dbReference type="FunCoup" id="A0A3N4KB07">
    <property type="interactions" value="542"/>
</dbReference>
<evidence type="ECO:0000256" key="8">
    <source>
        <dbReference type="ARBA" id="ARBA00047364"/>
    </source>
</evidence>
<dbReference type="SUPFAM" id="SSF47323">
    <property type="entry name" value="Anticodon-binding domain of a subclass of class I aminoacyl-tRNA synthetases"/>
    <property type="match status" value="1"/>
</dbReference>
<accession>A0A3N4KB07</accession>
<dbReference type="OrthoDB" id="24670at2759"/>
<reference evidence="13 14" key="1">
    <citation type="journal article" date="2018" name="Nat. Ecol. Evol.">
        <title>Pezizomycetes genomes reveal the molecular basis of ectomycorrhizal truffle lifestyle.</title>
        <authorList>
            <person name="Murat C."/>
            <person name="Payen T."/>
            <person name="Noel B."/>
            <person name="Kuo A."/>
            <person name="Morin E."/>
            <person name="Chen J."/>
            <person name="Kohler A."/>
            <person name="Krizsan K."/>
            <person name="Balestrini R."/>
            <person name="Da Silva C."/>
            <person name="Montanini B."/>
            <person name="Hainaut M."/>
            <person name="Levati E."/>
            <person name="Barry K.W."/>
            <person name="Belfiori B."/>
            <person name="Cichocki N."/>
            <person name="Clum A."/>
            <person name="Dockter R.B."/>
            <person name="Fauchery L."/>
            <person name="Guy J."/>
            <person name="Iotti M."/>
            <person name="Le Tacon F."/>
            <person name="Lindquist E.A."/>
            <person name="Lipzen A."/>
            <person name="Malagnac F."/>
            <person name="Mello A."/>
            <person name="Molinier V."/>
            <person name="Miyauchi S."/>
            <person name="Poulain J."/>
            <person name="Riccioni C."/>
            <person name="Rubini A."/>
            <person name="Sitrit Y."/>
            <person name="Splivallo R."/>
            <person name="Traeger S."/>
            <person name="Wang M."/>
            <person name="Zifcakova L."/>
            <person name="Wipf D."/>
            <person name="Zambonelli A."/>
            <person name="Paolocci F."/>
            <person name="Nowrousian M."/>
            <person name="Ottonello S."/>
            <person name="Baldrian P."/>
            <person name="Spatafora J.W."/>
            <person name="Henrissat B."/>
            <person name="Nagy L.G."/>
            <person name="Aury J.M."/>
            <person name="Wincker P."/>
            <person name="Grigoriev I.V."/>
            <person name="Bonfante P."/>
            <person name="Martin F.M."/>
        </authorList>
    </citation>
    <scope>NUCLEOTIDE SEQUENCE [LARGE SCALE GENOMIC DNA]</scope>
    <source>
        <strain evidence="13 14">CCBAS932</strain>
    </source>
</reference>
<sequence>MHSRLLSSSVGCWRRGARPWTLPIKPAVNWSGWRLYSSAAAVKPKPEKPYYVTTPIFYVNAAPHVGHLYSMVIADVLKRWQQLQGCTAVLCTGTDEHGMKIQQAALAANTPPKQFCDSGAEVFKSLAQEADISYDHFIRTTDQKHYDAVQHIWHLLADRGLIYTGKHAGWYSVSDETFYPESSVKQILSPTTGRKTMISTETGQEVEWAEETNYHFKLSAMRENLLEFYAKNPDFIVPAARYKTVVDEVTSGLSDLSISRPRTRLSWGIPVPSNEEQTIYVWLDALVNYITVTGYPWTPGKESVGGWPADVHVVGKDIVRFHCIYWPAFLLALDLPPPKQILTHAHWTMNQKKMSKSVGNVVDPFYAMKRYGVDTMRFYMAHDGGIADDGNYSNREIISRYQSMLQGGLGNLTNRICSKTFDLEAAIAFGVDSSDLEMTEADKQLQEAVETVGEKVFEKMAKFDVPGALKEIMALSSMTNRYVQHSVPWELKDSSVAAQRHKIIYLSSEAVRVCGILLQPFMPTKMSALLDQLSVATDKRGFEYAFFGKDRTYGVGSSGRKAMLFPPLNEEALG</sequence>
<gene>
    <name evidence="13" type="ORF">P167DRAFT_495435</name>
</gene>
<evidence type="ECO:0000256" key="10">
    <source>
        <dbReference type="RuleBase" id="RU363039"/>
    </source>
</evidence>
<dbReference type="Gene3D" id="2.170.220.10">
    <property type="match status" value="1"/>
</dbReference>
<keyword evidence="14" id="KW-1185">Reference proteome</keyword>
<dbReference type="EMBL" id="ML119177">
    <property type="protein sequence ID" value="RPB07694.1"/>
    <property type="molecule type" value="Genomic_DNA"/>
</dbReference>
<keyword evidence="4 10" id="KW-0547">Nucleotide-binding</keyword>
<dbReference type="FunFam" id="2.170.220.10:FF:000001">
    <property type="entry name" value="methionine--tRNA ligase, mitochondrial"/>
    <property type="match status" value="1"/>
</dbReference>
<dbReference type="CDD" id="cd07957">
    <property type="entry name" value="Anticodon_Ia_Met"/>
    <property type="match status" value="1"/>
</dbReference>
<organism evidence="13 14">
    <name type="scientific">Morchella conica CCBAS932</name>
    <dbReference type="NCBI Taxonomy" id="1392247"/>
    <lineage>
        <taxon>Eukaryota</taxon>
        <taxon>Fungi</taxon>
        <taxon>Dikarya</taxon>
        <taxon>Ascomycota</taxon>
        <taxon>Pezizomycotina</taxon>
        <taxon>Pezizomycetes</taxon>
        <taxon>Pezizales</taxon>
        <taxon>Morchellaceae</taxon>
        <taxon>Morchella</taxon>
    </lineage>
</organism>
<dbReference type="SUPFAM" id="SSF52374">
    <property type="entry name" value="Nucleotidylyl transferase"/>
    <property type="match status" value="1"/>
</dbReference>
<dbReference type="STRING" id="1392247.A0A3N4KB07"/>
<comment type="catalytic activity">
    <reaction evidence="8">
        <text>tRNA(Met) + L-methionine + ATP = L-methionyl-tRNA(Met) + AMP + diphosphate</text>
        <dbReference type="Rhea" id="RHEA:13481"/>
        <dbReference type="Rhea" id="RHEA-COMP:9667"/>
        <dbReference type="Rhea" id="RHEA-COMP:9698"/>
        <dbReference type="ChEBI" id="CHEBI:30616"/>
        <dbReference type="ChEBI" id="CHEBI:33019"/>
        <dbReference type="ChEBI" id="CHEBI:57844"/>
        <dbReference type="ChEBI" id="CHEBI:78442"/>
        <dbReference type="ChEBI" id="CHEBI:78530"/>
        <dbReference type="ChEBI" id="CHEBI:456215"/>
        <dbReference type="EC" id="6.1.1.10"/>
    </reaction>
</comment>
<comment type="similarity">
    <text evidence="1 10">Belongs to the class-I aminoacyl-tRNA synthetase family.</text>
</comment>
<dbReference type="InParanoid" id="A0A3N4KB07"/>
<proteinExistence type="inferred from homology"/>
<dbReference type="NCBIfam" id="TIGR00398">
    <property type="entry name" value="metG"/>
    <property type="match status" value="1"/>
</dbReference>
<dbReference type="GO" id="GO:0005524">
    <property type="term" value="F:ATP binding"/>
    <property type="evidence" value="ECO:0007669"/>
    <property type="project" value="UniProtKB-KW"/>
</dbReference>